<keyword evidence="5" id="KW-0808">Transferase</keyword>
<dbReference type="CDD" id="cd02440">
    <property type="entry name" value="AdoMet_MTases"/>
    <property type="match status" value="1"/>
</dbReference>
<evidence type="ECO:0000256" key="3">
    <source>
        <dbReference type="PROSITE-ProRule" id="PRU00182"/>
    </source>
</evidence>
<dbReference type="GO" id="GO:0032259">
    <property type="term" value="P:methylation"/>
    <property type="evidence" value="ECO:0007669"/>
    <property type="project" value="UniProtKB-KW"/>
</dbReference>
<dbReference type="PANTHER" id="PTHR32319:SF0">
    <property type="entry name" value="BACTERIAL HEMOLYSIN-LIKE PROTEIN"/>
    <property type="match status" value="1"/>
</dbReference>
<dbReference type="InterPro" id="IPR047048">
    <property type="entry name" value="TlyA"/>
</dbReference>
<dbReference type="PANTHER" id="PTHR32319">
    <property type="entry name" value="BACTERIAL HEMOLYSIN-LIKE PROTEIN"/>
    <property type="match status" value="1"/>
</dbReference>
<gene>
    <name evidence="5" type="ORF">GJ654_14825</name>
</gene>
<name>A0A6N8DSV5_RHOAC</name>
<dbReference type="EMBL" id="WNKS01000015">
    <property type="protein sequence ID" value="MTV32261.1"/>
    <property type="molecule type" value="Genomic_DNA"/>
</dbReference>
<dbReference type="Gene3D" id="3.10.290.10">
    <property type="entry name" value="RNA-binding S4 domain"/>
    <property type="match status" value="1"/>
</dbReference>
<accession>A0A6N8DSV5</accession>
<dbReference type="InterPro" id="IPR029063">
    <property type="entry name" value="SAM-dependent_MTases_sf"/>
</dbReference>
<dbReference type="Gene3D" id="3.40.50.150">
    <property type="entry name" value="Vaccinia Virus protein VP39"/>
    <property type="match status" value="1"/>
</dbReference>
<dbReference type="PROSITE" id="PS50889">
    <property type="entry name" value="S4"/>
    <property type="match status" value="1"/>
</dbReference>
<dbReference type="RefSeq" id="WP_155446956.1">
    <property type="nucleotide sequence ID" value="NZ_JAOQNR010000007.1"/>
</dbReference>
<dbReference type="InterPro" id="IPR002877">
    <property type="entry name" value="RNA_MeTrfase_FtsJ_dom"/>
</dbReference>
<evidence type="ECO:0000256" key="1">
    <source>
        <dbReference type="ARBA" id="ARBA00022884"/>
    </source>
</evidence>
<dbReference type="InterPro" id="IPR004538">
    <property type="entry name" value="Hemolysin_A/TlyA"/>
</dbReference>
<dbReference type="PIRSF" id="PIRSF005578">
    <property type="entry name" value="TlyA"/>
    <property type="match status" value="1"/>
</dbReference>
<evidence type="ECO:0000259" key="4">
    <source>
        <dbReference type="SMART" id="SM00363"/>
    </source>
</evidence>
<evidence type="ECO:0000313" key="6">
    <source>
        <dbReference type="Proteomes" id="UP000439113"/>
    </source>
</evidence>
<comment type="caution">
    <text evidence="5">The sequence shown here is derived from an EMBL/GenBank/DDBJ whole genome shotgun (WGS) entry which is preliminary data.</text>
</comment>
<keyword evidence="1 3" id="KW-0694">RNA-binding</keyword>
<dbReference type="SUPFAM" id="SSF53335">
    <property type="entry name" value="S-adenosyl-L-methionine-dependent methyltransferases"/>
    <property type="match status" value="1"/>
</dbReference>
<dbReference type="AlphaFoldDB" id="A0A6N8DSV5"/>
<proteinExistence type="inferred from homology"/>
<dbReference type="InterPro" id="IPR002942">
    <property type="entry name" value="S4_RNA-bd"/>
</dbReference>
<dbReference type="SUPFAM" id="SSF55174">
    <property type="entry name" value="Alpha-L RNA-binding motif"/>
    <property type="match status" value="1"/>
</dbReference>
<dbReference type="OrthoDB" id="9784736at2"/>
<protein>
    <submittedName>
        <fullName evidence="5">TlyA family rRNA (Cytidine-2'-O)-methyltransferase</fullName>
    </submittedName>
</protein>
<dbReference type="NCBIfam" id="TIGR00478">
    <property type="entry name" value="tly"/>
    <property type="match status" value="1"/>
</dbReference>
<evidence type="ECO:0000313" key="5">
    <source>
        <dbReference type="EMBL" id="MTV32261.1"/>
    </source>
</evidence>
<keyword evidence="5" id="KW-0489">Methyltransferase</keyword>
<evidence type="ECO:0000256" key="2">
    <source>
        <dbReference type="ARBA" id="ARBA00029460"/>
    </source>
</evidence>
<dbReference type="InterPro" id="IPR036986">
    <property type="entry name" value="S4_RNA-bd_sf"/>
</dbReference>
<comment type="similarity">
    <text evidence="2">Belongs to the TlyA family.</text>
</comment>
<dbReference type="Pfam" id="PF01479">
    <property type="entry name" value="S4"/>
    <property type="match status" value="1"/>
</dbReference>
<dbReference type="SMART" id="SM00363">
    <property type="entry name" value="S4"/>
    <property type="match status" value="1"/>
</dbReference>
<organism evidence="5 6">
    <name type="scientific">Rhodoblastus acidophilus</name>
    <name type="common">Rhodopseudomonas acidophila</name>
    <dbReference type="NCBI Taxonomy" id="1074"/>
    <lineage>
        <taxon>Bacteria</taxon>
        <taxon>Pseudomonadati</taxon>
        <taxon>Pseudomonadota</taxon>
        <taxon>Alphaproteobacteria</taxon>
        <taxon>Hyphomicrobiales</taxon>
        <taxon>Rhodoblastaceae</taxon>
        <taxon>Rhodoblastus</taxon>
    </lineage>
</organism>
<dbReference type="Pfam" id="PF01728">
    <property type="entry name" value="FtsJ"/>
    <property type="match status" value="1"/>
</dbReference>
<sequence>MTQRADLALVARGFFPSRAKAREAIEAGLVRLDGVLVRKPSEPVEDAARIEAEAPYPWVSRGGVKLAAALEAFAIDPAGKRALDVGASTGGFADVLLSRGAAHVTCVDVGSGQLHARIAADPRVTALEKFDARKLTPADLPGAPELLVCDVSFISLTLVLPPVFALAAPGAEAAILIKPQFEAGPEHVKKGFVRDACVRDAVCEKTKALVTELGWRVLGVVPSPICGGDGNVEFLLGARRA</sequence>
<dbReference type="Proteomes" id="UP000439113">
    <property type="component" value="Unassembled WGS sequence"/>
</dbReference>
<dbReference type="GO" id="GO:0008168">
    <property type="term" value="F:methyltransferase activity"/>
    <property type="evidence" value="ECO:0007669"/>
    <property type="project" value="UniProtKB-KW"/>
</dbReference>
<reference evidence="5 6" key="1">
    <citation type="submission" date="2019-11" db="EMBL/GenBank/DDBJ databases">
        <title>Whole-genome sequence of a Rhodoblastus acidophilus DSM 142.</title>
        <authorList>
            <person name="Kyndt J.A."/>
            <person name="Meyer T.E."/>
        </authorList>
    </citation>
    <scope>NUCLEOTIDE SEQUENCE [LARGE SCALE GENOMIC DNA]</scope>
    <source>
        <strain evidence="5 6">DSM 142</strain>
    </source>
</reference>
<feature type="domain" description="RNA-binding S4" evidence="4">
    <location>
        <begin position="3"/>
        <end position="64"/>
    </location>
</feature>
<dbReference type="GO" id="GO:0003723">
    <property type="term" value="F:RNA binding"/>
    <property type="evidence" value="ECO:0007669"/>
    <property type="project" value="UniProtKB-KW"/>
</dbReference>
<dbReference type="CDD" id="cd00165">
    <property type="entry name" value="S4"/>
    <property type="match status" value="1"/>
</dbReference>